<organism evidence="4 5">
    <name type="scientific">Sulfuriferula nivalis</name>
    <dbReference type="NCBI Taxonomy" id="2675298"/>
    <lineage>
        <taxon>Bacteria</taxon>
        <taxon>Pseudomonadati</taxon>
        <taxon>Pseudomonadota</taxon>
        <taxon>Betaproteobacteria</taxon>
        <taxon>Nitrosomonadales</taxon>
        <taxon>Sulfuricellaceae</taxon>
        <taxon>Sulfuriferula</taxon>
    </lineage>
</organism>
<dbReference type="PANTHER" id="PTHR43584:SF8">
    <property type="entry name" value="N-ACETYLMURAMATE ALPHA-1-PHOSPHATE URIDYLYLTRANSFERASE"/>
    <property type="match status" value="1"/>
</dbReference>
<evidence type="ECO:0000256" key="2">
    <source>
        <dbReference type="ARBA" id="ARBA00022695"/>
    </source>
</evidence>
<dbReference type="Gene3D" id="3.90.550.10">
    <property type="entry name" value="Spore Coat Polysaccharide Biosynthesis Protein SpsA, Chain A"/>
    <property type="match status" value="1"/>
</dbReference>
<dbReference type="GO" id="GO:0016779">
    <property type="term" value="F:nucleotidyltransferase activity"/>
    <property type="evidence" value="ECO:0007669"/>
    <property type="project" value="UniProtKB-KW"/>
</dbReference>
<gene>
    <name evidence="4" type="ORF">SFSGTM_27070</name>
</gene>
<dbReference type="RefSeq" id="WP_162085701.1">
    <property type="nucleotide sequence ID" value="NZ_AP021881.1"/>
</dbReference>
<reference evidence="5" key="1">
    <citation type="submission" date="2019-11" db="EMBL/GenBank/DDBJ databases">
        <title>Isolation and characterization of a novel species in the genus Sulfuriferula.</title>
        <authorList>
            <person name="Mochizuki J."/>
            <person name="Kojima H."/>
            <person name="Fukui M."/>
        </authorList>
    </citation>
    <scope>NUCLEOTIDE SEQUENCE [LARGE SCALE GENOMIC DNA]</scope>
    <source>
        <strain evidence="5">SGTM</strain>
    </source>
</reference>
<protein>
    <submittedName>
        <fullName evidence="4">Nucleotidyltransferase</fullName>
    </submittedName>
</protein>
<dbReference type="AlphaFoldDB" id="A0A809RJ98"/>
<sequence>MKAMILAAGRGERMRPLTDTTPKPLLQVGGNSLIVWHIRRLAQAGITQIVINHAHLGAQIEQALGTGSAFGVSITYSPETSALETAGGIRHALPLLGDAPFLVVNGDIWTEYDFTVLHQLNWADGRLAHLVLVDNPPQHPAGDFALNKGKVLSTGATQYTFSGISCYQPALFADLADNQPAKLAPLLRDAMQHEQVSGEHYAGEWYDIGTPQRLAELDEALNGRK</sequence>
<dbReference type="SUPFAM" id="SSF53448">
    <property type="entry name" value="Nucleotide-diphospho-sugar transferases"/>
    <property type="match status" value="1"/>
</dbReference>
<proteinExistence type="predicted"/>
<dbReference type="InterPro" id="IPR054790">
    <property type="entry name" value="MurU"/>
</dbReference>
<evidence type="ECO:0000259" key="3">
    <source>
        <dbReference type="Pfam" id="PF00483"/>
    </source>
</evidence>
<keyword evidence="1 4" id="KW-0808">Transferase</keyword>
<dbReference type="CDD" id="cd06422">
    <property type="entry name" value="NTP_transferase_like_1"/>
    <property type="match status" value="1"/>
</dbReference>
<dbReference type="InterPro" id="IPR050065">
    <property type="entry name" value="GlmU-like"/>
</dbReference>
<evidence type="ECO:0000313" key="4">
    <source>
        <dbReference type="EMBL" id="BBP01999.1"/>
    </source>
</evidence>
<dbReference type="KEGG" id="sniv:SFSGTM_27070"/>
<evidence type="ECO:0000313" key="5">
    <source>
        <dbReference type="Proteomes" id="UP000463939"/>
    </source>
</evidence>
<dbReference type="EMBL" id="AP021881">
    <property type="protein sequence ID" value="BBP01999.1"/>
    <property type="molecule type" value="Genomic_DNA"/>
</dbReference>
<name>A0A809RJ98_9PROT</name>
<dbReference type="InterPro" id="IPR029044">
    <property type="entry name" value="Nucleotide-diphossugar_trans"/>
</dbReference>
<feature type="domain" description="Nucleotidyl transferase" evidence="3">
    <location>
        <begin position="2"/>
        <end position="220"/>
    </location>
</feature>
<dbReference type="PANTHER" id="PTHR43584">
    <property type="entry name" value="NUCLEOTIDYL TRANSFERASE"/>
    <property type="match status" value="1"/>
</dbReference>
<dbReference type="Proteomes" id="UP000463939">
    <property type="component" value="Chromosome"/>
</dbReference>
<dbReference type="Pfam" id="PF00483">
    <property type="entry name" value="NTP_transferase"/>
    <property type="match status" value="1"/>
</dbReference>
<keyword evidence="2" id="KW-0548">Nucleotidyltransferase</keyword>
<evidence type="ECO:0000256" key="1">
    <source>
        <dbReference type="ARBA" id="ARBA00022679"/>
    </source>
</evidence>
<dbReference type="NCBIfam" id="NF045761">
    <property type="entry name" value="NAMPUrTaseMurU"/>
    <property type="match status" value="1"/>
</dbReference>
<keyword evidence="5" id="KW-1185">Reference proteome</keyword>
<dbReference type="InterPro" id="IPR005835">
    <property type="entry name" value="NTP_transferase_dom"/>
</dbReference>
<accession>A0A809RJ98</accession>